<dbReference type="GO" id="GO:0001716">
    <property type="term" value="F:L-amino-acid oxidase activity"/>
    <property type="evidence" value="ECO:0007669"/>
    <property type="project" value="TreeGrafter"/>
</dbReference>
<name>A0A9P3GHB1_9APHY</name>
<organism evidence="3 4">
    <name type="scientific">Phanerochaete sordida</name>
    <dbReference type="NCBI Taxonomy" id="48140"/>
    <lineage>
        <taxon>Eukaryota</taxon>
        <taxon>Fungi</taxon>
        <taxon>Dikarya</taxon>
        <taxon>Basidiomycota</taxon>
        <taxon>Agaricomycotina</taxon>
        <taxon>Agaricomycetes</taxon>
        <taxon>Polyporales</taxon>
        <taxon>Phanerochaetaceae</taxon>
        <taxon>Phanerochaete</taxon>
    </lineage>
</organism>
<gene>
    <name evidence="3" type="ORF">PsYK624_097640</name>
</gene>
<evidence type="ECO:0000313" key="3">
    <source>
        <dbReference type="EMBL" id="GJE93604.1"/>
    </source>
</evidence>
<comment type="caution">
    <text evidence="3">The sequence shown here is derived from an EMBL/GenBank/DDBJ whole genome shotgun (WGS) entry which is preliminary data.</text>
</comment>
<dbReference type="EMBL" id="BPQB01000033">
    <property type="protein sequence ID" value="GJE93604.1"/>
    <property type="molecule type" value="Genomic_DNA"/>
</dbReference>
<protein>
    <recommendedName>
        <fullName evidence="2">Amine oxidase domain-containing protein</fullName>
    </recommendedName>
</protein>
<dbReference type="SUPFAM" id="SSF51905">
    <property type="entry name" value="FAD/NAD(P)-binding domain"/>
    <property type="match status" value="1"/>
</dbReference>
<dbReference type="GO" id="GO:0009063">
    <property type="term" value="P:amino acid catabolic process"/>
    <property type="evidence" value="ECO:0007669"/>
    <property type="project" value="TreeGrafter"/>
</dbReference>
<proteinExistence type="predicted"/>
<dbReference type="PANTHER" id="PTHR10742:SF342">
    <property type="entry name" value="AMINE OXIDASE"/>
    <property type="match status" value="1"/>
</dbReference>
<reference evidence="3 4" key="1">
    <citation type="submission" date="2021-08" db="EMBL/GenBank/DDBJ databases">
        <title>Draft Genome Sequence of Phanerochaete sordida strain YK-624.</title>
        <authorList>
            <person name="Mori T."/>
            <person name="Dohra H."/>
            <person name="Suzuki T."/>
            <person name="Kawagishi H."/>
            <person name="Hirai H."/>
        </authorList>
    </citation>
    <scope>NUCLEOTIDE SEQUENCE [LARGE SCALE GENOMIC DNA]</scope>
    <source>
        <strain evidence="3 4">YK-624</strain>
    </source>
</reference>
<dbReference type="InterPro" id="IPR002937">
    <property type="entry name" value="Amino_oxidase"/>
</dbReference>
<dbReference type="PRINTS" id="PR00419">
    <property type="entry name" value="ADXRDTASE"/>
</dbReference>
<dbReference type="Proteomes" id="UP000703269">
    <property type="component" value="Unassembled WGS sequence"/>
</dbReference>
<dbReference type="InterPro" id="IPR036188">
    <property type="entry name" value="FAD/NAD-bd_sf"/>
</dbReference>
<dbReference type="PANTHER" id="PTHR10742">
    <property type="entry name" value="FLAVIN MONOAMINE OXIDASE"/>
    <property type="match status" value="1"/>
</dbReference>
<keyword evidence="4" id="KW-1185">Reference proteome</keyword>
<feature type="region of interest" description="Disordered" evidence="1">
    <location>
        <begin position="160"/>
        <end position="198"/>
    </location>
</feature>
<dbReference type="Pfam" id="PF01593">
    <property type="entry name" value="Amino_oxidase"/>
    <property type="match status" value="1"/>
</dbReference>
<evidence type="ECO:0000256" key="1">
    <source>
        <dbReference type="SAM" id="MobiDB-lite"/>
    </source>
</evidence>
<evidence type="ECO:0000313" key="4">
    <source>
        <dbReference type="Proteomes" id="UP000703269"/>
    </source>
</evidence>
<sequence>MEARVFDTIPSDPCDPLDHYAQNIISEYHRSQNPMPPGGGMIGWPSSAHLAPEEPRGLRQPSIPIRPDSSRKRVAIIGGGIGGLYAALLLQRRGIPYTIFESSGRVGGRLHTYKFPGGGRYDYMDLGAMRFPDTPVMQPVFELFKLLGLGLLEYYFDDREGNSTSSTSRRTRCARSRMALRPSSGSASTQHGGRTTSS</sequence>
<dbReference type="OrthoDB" id="7777654at2759"/>
<dbReference type="AlphaFoldDB" id="A0A9P3GHB1"/>
<dbReference type="Gene3D" id="3.50.50.60">
    <property type="entry name" value="FAD/NAD(P)-binding domain"/>
    <property type="match status" value="1"/>
</dbReference>
<accession>A0A9P3GHB1</accession>
<feature type="compositionally biased region" description="Polar residues" evidence="1">
    <location>
        <begin position="183"/>
        <end position="198"/>
    </location>
</feature>
<dbReference type="InterPro" id="IPR050281">
    <property type="entry name" value="Flavin_monoamine_oxidase"/>
</dbReference>
<evidence type="ECO:0000259" key="2">
    <source>
        <dbReference type="Pfam" id="PF01593"/>
    </source>
</evidence>
<feature type="domain" description="Amine oxidase" evidence="2">
    <location>
        <begin position="81"/>
        <end position="154"/>
    </location>
</feature>